<dbReference type="KEGG" id="sco:SCO2630"/>
<evidence type="ECO:0000313" key="4">
    <source>
        <dbReference type="Proteomes" id="UP000001973"/>
    </source>
</evidence>
<evidence type="ECO:0000256" key="2">
    <source>
        <dbReference type="SAM" id="Phobius"/>
    </source>
</evidence>
<dbReference type="InterPro" id="IPR003784">
    <property type="entry name" value="BioY"/>
</dbReference>
<dbReference type="PATRIC" id="fig|100226.15.peg.2676"/>
<evidence type="ECO:0000256" key="1">
    <source>
        <dbReference type="ARBA" id="ARBA00010692"/>
    </source>
</evidence>
<dbReference type="GO" id="GO:0005886">
    <property type="term" value="C:plasma membrane"/>
    <property type="evidence" value="ECO:0007669"/>
    <property type="project" value="InterPro"/>
</dbReference>
<dbReference type="PANTHER" id="PTHR34295">
    <property type="entry name" value="BIOTIN TRANSPORTER BIOY"/>
    <property type="match status" value="1"/>
</dbReference>
<comment type="similarity">
    <text evidence="1">Belongs to the BioY family.</text>
</comment>
<accession>Q9L203</accession>
<reference evidence="3 4" key="1">
    <citation type="journal article" date="1996" name="Mol. Microbiol.">
        <title>A set of ordered cosmids and a detailed genetic and physical map for the 8 Mb Streptomyces coelicolor A3(2) chromosome.</title>
        <authorList>
            <person name="Redenbach M."/>
            <person name="Kieser H.M."/>
            <person name="Denapaite D."/>
            <person name="Eichner A."/>
            <person name="Cullum J."/>
            <person name="Kinashi H."/>
            <person name="Hopwood D.A."/>
        </authorList>
    </citation>
    <scope>NUCLEOTIDE SEQUENCE [LARGE SCALE GENOMIC DNA]</scope>
    <source>
        <strain evidence="4">ATCC BAA-471 / A3(2) / M145</strain>
    </source>
</reference>
<feature type="transmembrane region" description="Helical" evidence="2">
    <location>
        <begin position="185"/>
        <end position="205"/>
    </location>
</feature>
<organism evidence="3 4">
    <name type="scientific">Streptomyces coelicolor (strain ATCC BAA-471 / A3(2) / M145)</name>
    <dbReference type="NCBI Taxonomy" id="100226"/>
    <lineage>
        <taxon>Bacteria</taxon>
        <taxon>Bacillati</taxon>
        <taxon>Actinomycetota</taxon>
        <taxon>Actinomycetes</taxon>
        <taxon>Kitasatosporales</taxon>
        <taxon>Streptomycetaceae</taxon>
        <taxon>Streptomyces</taxon>
        <taxon>Streptomyces albidoflavus group</taxon>
    </lineage>
</organism>
<dbReference type="InParanoid" id="Q9L203"/>
<feature type="transmembrane region" description="Helical" evidence="2">
    <location>
        <begin position="211"/>
        <end position="237"/>
    </location>
</feature>
<proteinExistence type="inferred from homology"/>
<feature type="transmembrane region" description="Helical" evidence="2">
    <location>
        <begin position="127"/>
        <end position="145"/>
    </location>
</feature>
<dbReference type="eggNOG" id="COG1268">
    <property type="taxonomic scope" value="Bacteria"/>
</dbReference>
<dbReference type="Pfam" id="PF02632">
    <property type="entry name" value="BioY"/>
    <property type="match status" value="1"/>
</dbReference>
<reference evidence="3 4" key="2">
    <citation type="journal article" date="2002" name="Nature">
        <title>Complete genome sequence of the model actinomycete Streptomyces coelicolor A3(2).</title>
        <authorList>
            <person name="Bentley S.D."/>
            <person name="Chater K.F."/>
            <person name="Cerdeno-Tarraga A.M."/>
            <person name="Challis G.L."/>
            <person name="Thomson N.R."/>
            <person name="James K.D."/>
            <person name="Harris D.E."/>
            <person name="Quail M.A."/>
            <person name="Kieser H."/>
            <person name="Harper D."/>
            <person name="Bateman A."/>
            <person name="Brown S."/>
            <person name="Chandra G."/>
            <person name="Chen C.W."/>
            <person name="Collins M."/>
            <person name="Cronin A."/>
            <person name="Fraser A."/>
            <person name="Goble A."/>
            <person name="Hidalgo J."/>
            <person name="Hornsby T."/>
            <person name="Howarth S."/>
            <person name="Huang C.H."/>
            <person name="Kieser T."/>
            <person name="Larke L."/>
            <person name="Murphy L."/>
            <person name="Oliver K."/>
            <person name="O'Neil S."/>
            <person name="Rabbinowitsch E."/>
            <person name="Rajandream M.A."/>
            <person name="Rutherford K."/>
            <person name="Rutter S."/>
            <person name="Seeger K."/>
            <person name="Saunders D."/>
            <person name="Sharp S."/>
            <person name="Squares R."/>
            <person name="Squares S."/>
            <person name="Taylor K."/>
            <person name="Warren T."/>
            <person name="Wietzorrek A."/>
            <person name="Woodward J."/>
            <person name="Barrell B.G."/>
            <person name="Parkhill J."/>
            <person name="Hopwood D.A."/>
        </authorList>
    </citation>
    <scope>NUCLEOTIDE SEQUENCE [LARGE SCALE GENOMIC DNA]</scope>
    <source>
        <strain evidence="4">ATCC BAA-471 / A3(2) / M145</strain>
    </source>
</reference>
<dbReference type="PhylomeDB" id="Q9L203"/>
<keyword evidence="4" id="KW-1185">Reference proteome</keyword>
<keyword evidence="2" id="KW-0472">Membrane</keyword>
<dbReference type="EMBL" id="AL939113">
    <property type="protein sequence ID" value="CAB71805.1"/>
    <property type="molecule type" value="Genomic_DNA"/>
</dbReference>
<dbReference type="PaxDb" id="100226-SCO2630"/>
<dbReference type="PANTHER" id="PTHR34295:SF1">
    <property type="entry name" value="BIOTIN TRANSPORTER BIOY"/>
    <property type="match status" value="1"/>
</dbReference>
<dbReference type="OrthoDB" id="1496139at2"/>
<gene>
    <name evidence="3" type="ordered locus">SCO2630</name>
    <name evidence="3" type="ORF">SC8E4.05c</name>
</gene>
<keyword evidence="2" id="KW-0812">Transmembrane</keyword>
<protein>
    <submittedName>
        <fullName evidence="3">Biotin synthase</fullName>
    </submittedName>
</protein>
<keyword evidence="2" id="KW-1133">Transmembrane helix</keyword>
<dbReference type="STRING" id="100226.gene:17760236"/>
<dbReference type="Gene3D" id="1.10.1760.20">
    <property type="match status" value="1"/>
</dbReference>
<dbReference type="GO" id="GO:0015225">
    <property type="term" value="F:biotin transmembrane transporter activity"/>
    <property type="evidence" value="ECO:0007669"/>
    <property type="project" value="InterPro"/>
</dbReference>
<sequence>MTGLTRVRVYPAAFVGSPPSPGAGLCRALLVIGSARWDSVAVSDMSTPPPRGVPMSTAAVPARSGQVLADLIPSSRVRDVALVAGGAVLTGIAAQIAVPVPGSPVPVTGQTFAALLVGTSLGARRGLLSLALYALLGMAGVPWFAEGGSGTAAPSLGYVFGMLLAATVVGALARRGADRSVLRTAGTMLLGEAIIYAVGVPYLALAADMSLTAAIAAGLTPFLIGDALKAALAMGVLPTAWKLVDKR</sequence>
<name>Q9L203_STRCO</name>
<dbReference type="HOGENOM" id="CLU_077931_2_0_11"/>
<dbReference type="AlphaFoldDB" id="Q9L203"/>
<feature type="transmembrane region" description="Helical" evidence="2">
    <location>
        <begin position="151"/>
        <end position="173"/>
    </location>
</feature>
<dbReference type="EMBL" id="AL645882">
    <property type="protein sequence ID" value="CAB71805.1"/>
    <property type="molecule type" value="Genomic_DNA"/>
</dbReference>
<evidence type="ECO:0000313" key="3">
    <source>
        <dbReference type="EMBL" id="CAB71805.1"/>
    </source>
</evidence>
<dbReference type="Proteomes" id="UP000001973">
    <property type="component" value="Chromosome"/>
</dbReference>